<organism evidence="1 2">
    <name type="scientific">Roseibacillus ishigakijimensis</name>
    <dbReference type="NCBI Taxonomy" id="454146"/>
    <lineage>
        <taxon>Bacteria</taxon>
        <taxon>Pseudomonadati</taxon>
        <taxon>Verrucomicrobiota</taxon>
        <taxon>Verrucomicrobiia</taxon>
        <taxon>Verrucomicrobiales</taxon>
        <taxon>Verrucomicrobiaceae</taxon>
        <taxon>Roseibacillus</taxon>
    </lineage>
</organism>
<name>A0A934RTV4_9BACT</name>
<accession>A0A934RTV4</accession>
<protein>
    <submittedName>
        <fullName evidence="1">Uncharacterized protein</fullName>
    </submittedName>
</protein>
<evidence type="ECO:0000313" key="1">
    <source>
        <dbReference type="EMBL" id="MBK1834396.1"/>
    </source>
</evidence>
<proteinExistence type="predicted"/>
<keyword evidence="2" id="KW-1185">Reference proteome</keyword>
<comment type="caution">
    <text evidence="1">The sequence shown here is derived from an EMBL/GenBank/DDBJ whole genome shotgun (WGS) entry which is preliminary data.</text>
</comment>
<dbReference type="EMBL" id="JAENIO010000023">
    <property type="protein sequence ID" value="MBK1834396.1"/>
    <property type="molecule type" value="Genomic_DNA"/>
</dbReference>
<dbReference type="AlphaFoldDB" id="A0A934RTV4"/>
<reference evidence="1" key="1">
    <citation type="submission" date="2021-01" db="EMBL/GenBank/DDBJ databases">
        <title>Modified the classification status of verrucomicrobia.</title>
        <authorList>
            <person name="Feng X."/>
        </authorList>
    </citation>
    <scope>NUCLEOTIDE SEQUENCE</scope>
    <source>
        <strain evidence="1">KCTC 12986</strain>
    </source>
</reference>
<evidence type="ECO:0000313" key="2">
    <source>
        <dbReference type="Proteomes" id="UP000604083"/>
    </source>
</evidence>
<sequence length="138" mass="16285">MGGPTVSERAAQIAGEPRGNFFYGRRYYVHKTRFWGYVRKPGEPWNRAQLVVINERYGKQPDRLPEVGPPDRRYGYDNNYEYKLKGRFTGEKVYEINSNQFLPEFMLTGYELLDTDPGWLFSPSDHYDPKRITLLPRI</sequence>
<gene>
    <name evidence="1" type="ORF">JIN78_10025</name>
</gene>
<dbReference type="Proteomes" id="UP000604083">
    <property type="component" value="Unassembled WGS sequence"/>
</dbReference>